<dbReference type="PANTHER" id="PTHR31611:SF0">
    <property type="entry name" value="HIGH-AFFINITY NICKEL TRANSPORT PROTEIN NIC1"/>
    <property type="match status" value="1"/>
</dbReference>
<organism evidence="9 10">
    <name type="scientific">Mycolicibacterium sphagni</name>
    <dbReference type="NCBI Taxonomy" id="1786"/>
    <lineage>
        <taxon>Bacteria</taxon>
        <taxon>Bacillati</taxon>
        <taxon>Actinomycetota</taxon>
        <taxon>Actinomycetes</taxon>
        <taxon>Mycobacteriales</taxon>
        <taxon>Mycobacteriaceae</taxon>
        <taxon>Mycolicibacterium</taxon>
    </lineage>
</organism>
<protein>
    <recommendedName>
        <fullName evidence="8">Nickel/cobalt efflux system</fullName>
    </recommendedName>
</protein>
<dbReference type="PANTHER" id="PTHR31611">
    <property type="entry name" value="HIGH-AFFINITY NICKEL TRANSPORT PROTEIN NIC1"/>
    <property type="match status" value="1"/>
</dbReference>
<evidence type="ECO:0000256" key="4">
    <source>
        <dbReference type="ARBA" id="ARBA00022596"/>
    </source>
</evidence>
<feature type="transmembrane region" description="Helical" evidence="8">
    <location>
        <begin position="380"/>
        <end position="400"/>
    </location>
</feature>
<dbReference type="OrthoDB" id="9776706at2"/>
<evidence type="ECO:0000313" key="10">
    <source>
        <dbReference type="Proteomes" id="UP000216063"/>
    </source>
</evidence>
<dbReference type="EMBL" id="NOZR01000028">
    <property type="protein sequence ID" value="OYN75492.1"/>
    <property type="molecule type" value="Genomic_DNA"/>
</dbReference>
<name>A0A255DEZ6_9MYCO</name>
<evidence type="ECO:0000256" key="6">
    <source>
        <dbReference type="ARBA" id="ARBA00022989"/>
    </source>
</evidence>
<evidence type="ECO:0000256" key="7">
    <source>
        <dbReference type="ARBA" id="ARBA00023136"/>
    </source>
</evidence>
<comment type="subcellular location">
    <subcellularLocation>
        <location evidence="8">Cell membrane</location>
        <topology evidence="8">Multi-pass membrane protein</topology>
    </subcellularLocation>
    <subcellularLocation>
        <location evidence="1">Endomembrane system</location>
        <topology evidence="1">Multi-pass membrane protein</topology>
    </subcellularLocation>
</comment>
<dbReference type="AlphaFoldDB" id="A0A255DEZ6"/>
<dbReference type="GO" id="GO:0005886">
    <property type="term" value="C:plasma membrane"/>
    <property type="evidence" value="ECO:0007669"/>
    <property type="project" value="UniProtKB-SubCell"/>
</dbReference>
<keyword evidence="5 8" id="KW-0812">Transmembrane</keyword>
<keyword evidence="4" id="KW-0533">Nickel</keyword>
<dbReference type="InterPro" id="IPR011541">
    <property type="entry name" value="Ni/Co_transpt_high_affinity"/>
</dbReference>
<keyword evidence="3 8" id="KW-0813">Transport</keyword>
<proteinExistence type="inferred from homology"/>
<dbReference type="Proteomes" id="UP000216063">
    <property type="component" value="Unassembled WGS sequence"/>
</dbReference>
<keyword evidence="10" id="KW-1185">Reference proteome</keyword>
<comment type="caution">
    <text evidence="9">The sequence shown here is derived from an EMBL/GenBank/DDBJ whole genome shotgun (WGS) entry which is preliminary data.</text>
</comment>
<feature type="transmembrane region" description="Helical" evidence="8">
    <location>
        <begin position="100"/>
        <end position="118"/>
    </location>
</feature>
<feature type="transmembrane region" description="Helical" evidence="8">
    <location>
        <begin position="293"/>
        <end position="312"/>
    </location>
</feature>
<feature type="transmembrane region" description="Helical" evidence="8">
    <location>
        <begin position="192"/>
        <end position="217"/>
    </location>
</feature>
<evidence type="ECO:0000313" key="9">
    <source>
        <dbReference type="EMBL" id="OYN75492.1"/>
    </source>
</evidence>
<sequence length="415" mass="45151">MTCCTGSVPAAADSAGSPPLIFSPRQTIRWRIRWAFVTTSEIEGAPAGGIAQFRRSLSRADKRSLVGMYGFIIALHLIGFGVLFAFVVPEHYRLGGDHPVFTVGVGILAYTFGLRHAFDADHIAAVDNTTRKLIADNLQNRIDRKPLSVGFWFSLGHSTIVFALAFLLSVGVRALVGPVEDENSPLHTITGLIGPSVSGVFLWIIGILNLIALLGIIKVFRELKQGRYDEAELEKQLDSRGFMNRFLGGLTKSVTKPWHIYPIGVLFGLGFDTATEVGLLVLAGGAAAFNLPFYAILVLPILFAAGMSLMDTTDGVFMNYAYGWAFAKPVRKIFYNMTITTLSVAVALIIGTIELVGVLADRLHIESGPLAAIANINLDHVGYIIVALFVLSWLIAISIWRFGRIEERWSSNLGG</sequence>
<feature type="transmembrane region" description="Helical" evidence="8">
    <location>
        <begin position="149"/>
        <end position="172"/>
    </location>
</feature>
<evidence type="ECO:0000256" key="1">
    <source>
        <dbReference type="ARBA" id="ARBA00004127"/>
    </source>
</evidence>
<evidence type="ECO:0000256" key="5">
    <source>
        <dbReference type="ARBA" id="ARBA00022692"/>
    </source>
</evidence>
<feature type="transmembrane region" description="Helical" evidence="8">
    <location>
        <begin position="260"/>
        <end position="287"/>
    </location>
</feature>
<dbReference type="GO" id="GO:0012505">
    <property type="term" value="C:endomembrane system"/>
    <property type="evidence" value="ECO:0007669"/>
    <property type="project" value="UniProtKB-SubCell"/>
</dbReference>
<dbReference type="GO" id="GO:0015099">
    <property type="term" value="F:nickel cation transmembrane transporter activity"/>
    <property type="evidence" value="ECO:0007669"/>
    <property type="project" value="UniProtKB-UniRule"/>
</dbReference>
<evidence type="ECO:0000256" key="3">
    <source>
        <dbReference type="ARBA" id="ARBA00022448"/>
    </source>
</evidence>
<dbReference type="Pfam" id="PF03824">
    <property type="entry name" value="NicO"/>
    <property type="match status" value="1"/>
</dbReference>
<accession>A0A255DEZ6</accession>
<comment type="similarity">
    <text evidence="2 8">Belongs to the NiCoT transporter (TC 2.A.52) family.</text>
</comment>
<feature type="transmembrane region" description="Helical" evidence="8">
    <location>
        <begin position="333"/>
        <end position="360"/>
    </location>
</feature>
<dbReference type="NCBIfam" id="TIGR00802">
    <property type="entry name" value="nico"/>
    <property type="match status" value="1"/>
</dbReference>
<dbReference type="InterPro" id="IPR004688">
    <property type="entry name" value="Ni/Co_transpt"/>
</dbReference>
<gene>
    <name evidence="9" type="ORF">CG716_25085</name>
</gene>
<keyword evidence="7 8" id="KW-0472">Membrane</keyword>
<reference evidence="9 10" key="1">
    <citation type="submission" date="2017-07" db="EMBL/GenBank/DDBJ databases">
        <title>The new phylogeny of genus Mycobacterium.</title>
        <authorList>
            <person name="Tortoli E."/>
            <person name="Trovato A."/>
            <person name="Cirillo D.M."/>
        </authorList>
    </citation>
    <scope>NUCLEOTIDE SEQUENCE [LARGE SCALE GENOMIC DNA]</scope>
    <source>
        <strain evidence="9 10">ATCC 33027</strain>
    </source>
</reference>
<evidence type="ECO:0000256" key="8">
    <source>
        <dbReference type="RuleBase" id="RU362101"/>
    </source>
</evidence>
<evidence type="ECO:0000256" key="2">
    <source>
        <dbReference type="ARBA" id="ARBA00010892"/>
    </source>
</evidence>
<feature type="transmembrane region" description="Helical" evidence="8">
    <location>
        <begin position="65"/>
        <end position="88"/>
    </location>
</feature>
<keyword evidence="6 8" id="KW-1133">Transmembrane helix</keyword>